<name>A0ABR9HF07_9ACTN</name>
<feature type="compositionally biased region" description="Basic and acidic residues" evidence="1">
    <location>
        <begin position="11"/>
        <end position="25"/>
    </location>
</feature>
<accession>A0ABR9HF07</accession>
<reference evidence="2 3" key="1">
    <citation type="submission" date="2020-10" db="EMBL/GenBank/DDBJ databases">
        <title>Sequencing the genomes of 1000 actinobacteria strains.</title>
        <authorList>
            <person name="Klenk H.-P."/>
        </authorList>
    </citation>
    <scope>NUCLEOTIDE SEQUENCE [LARGE SCALE GENOMIC DNA]</scope>
    <source>
        <strain evidence="2 3">DSM 45157</strain>
    </source>
</reference>
<keyword evidence="3" id="KW-1185">Reference proteome</keyword>
<dbReference type="Proteomes" id="UP000598217">
    <property type="component" value="Unassembled WGS sequence"/>
</dbReference>
<organism evidence="2 3">
    <name type="scientific">Nocardiopsis terrae</name>
    <dbReference type="NCBI Taxonomy" id="372655"/>
    <lineage>
        <taxon>Bacteria</taxon>
        <taxon>Bacillati</taxon>
        <taxon>Actinomycetota</taxon>
        <taxon>Actinomycetes</taxon>
        <taxon>Streptosporangiales</taxon>
        <taxon>Nocardiopsidaceae</taxon>
        <taxon>Nocardiopsis</taxon>
    </lineage>
</organism>
<gene>
    <name evidence="2" type="ORF">H4W79_001817</name>
</gene>
<evidence type="ECO:0000313" key="3">
    <source>
        <dbReference type="Proteomes" id="UP000598217"/>
    </source>
</evidence>
<evidence type="ECO:0000256" key="1">
    <source>
        <dbReference type="SAM" id="MobiDB-lite"/>
    </source>
</evidence>
<protein>
    <submittedName>
        <fullName evidence="2">Uncharacterized protein</fullName>
    </submittedName>
</protein>
<comment type="caution">
    <text evidence="2">The sequence shown here is derived from an EMBL/GenBank/DDBJ whole genome shotgun (WGS) entry which is preliminary data.</text>
</comment>
<dbReference type="RefSeq" id="WP_191271302.1">
    <property type="nucleotide sequence ID" value="NZ_JADBDY010000001.1"/>
</dbReference>
<sequence>MGAQATSGDLHQFEPHMVRGALPDRHRSRPGHRTVPSIGGATTRSDAETASGPRYSSKEEVAMAAEGKLWEDYARRLTGFAPAHRS</sequence>
<dbReference type="EMBL" id="JADBDY010000001">
    <property type="protein sequence ID" value="MBE1457603.1"/>
    <property type="molecule type" value="Genomic_DNA"/>
</dbReference>
<feature type="region of interest" description="Disordered" evidence="1">
    <location>
        <begin position="1"/>
        <end position="59"/>
    </location>
</feature>
<evidence type="ECO:0000313" key="2">
    <source>
        <dbReference type="EMBL" id="MBE1457603.1"/>
    </source>
</evidence>
<proteinExistence type="predicted"/>